<dbReference type="SUPFAM" id="SSF47781">
    <property type="entry name" value="RuvA domain 2-like"/>
    <property type="match status" value="1"/>
</dbReference>
<feature type="signal peptide" evidence="1">
    <location>
        <begin position="1"/>
        <end position="21"/>
    </location>
</feature>
<gene>
    <name evidence="2" type="ORF">H9626_07720</name>
</gene>
<name>A0ABR8VBI9_9BACT</name>
<evidence type="ECO:0000256" key="1">
    <source>
        <dbReference type="SAM" id="SignalP"/>
    </source>
</evidence>
<keyword evidence="3" id="KW-1185">Reference proteome</keyword>
<feature type="chain" id="PRO_5047130885" evidence="1">
    <location>
        <begin position="22"/>
        <end position="681"/>
    </location>
</feature>
<comment type="caution">
    <text evidence="2">The sequence shown here is derived from an EMBL/GenBank/DDBJ whole genome shotgun (WGS) entry which is preliminary data.</text>
</comment>
<dbReference type="RefSeq" id="WP_191710118.1">
    <property type="nucleotide sequence ID" value="NZ_JACSPQ010000006.1"/>
</dbReference>
<dbReference type="InterPro" id="IPR010994">
    <property type="entry name" value="RuvA_2-like"/>
</dbReference>
<evidence type="ECO:0000313" key="2">
    <source>
        <dbReference type="EMBL" id="MBD8002100.1"/>
    </source>
</evidence>
<sequence length="681" mass="79548">MLKSIIIFWILSNCVLTTLLAQSEVTAWETYVDNEKDLAYWQEHYEELSELAEHPFNINTVTKEQLEQLPFLSDRLIENILYYVYKYNPIKSENELWGIEGMDYQTQNLLRQFIYVGETTENKQKLTLKNLLKYNKQELLTRIDIPLNKKAGYAPYPPEELAESPNKKYYGDAFYHNLRYRFQYRNQVFIGFTAEKDAGEPFFKLYNRKGYDFYSAYVFLQDIKQLKTLVAGNYKVSFGYGLVMNTGFSFGKSGNRNNIHRYGSGIGKYTSVNEANYLQGIGATYRLSAKWNLSAWYSFRNQDARVDNLFINSLKTDGYHRLKSDIDKKNTISNHLVGSNLTYNGKYVEYGLTAVYNIFNMPLNPDFRPYNRYYPRGRDFYNMGIFYKFFFHKFIFSGETAVDKQGSLATLSALSYSPSVNTVFTLINRYYDKRYQSIYANAFSENSRIQNEAGIYIGLETNLFSRVKLLCYADFFYFPYRKYQVDKDKTVGMEGVFQLSYSPVNSLSMLIKYGYKNKAKNYTSPSDSKYVIPDIRQRLHCQLTYSPNEQTLLKTVVEYVHSSRWKQSVSHGLALGGTVKTGWKRFPVQAVLSGVWFKTSDYSSRVYMYEPGLLYAFSMTSFYGEGLRMAVNLRYAVNKRLIIQAKWGMTNYSDRDRIGSGAEEIMGNKKYDLQFQARLKW</sequence>
<protein>
    <submittedName>
        <fullName evidence="2">Helix-hairpin-helix domain-containing protein</fullName>
    </submittedName>
</protein>
<dbReference type="EMBL" id="JACSPQ010000006">
    <property type="protein sequence ID" value="MBD8002100.1"/>
    <property type="molecule type" value="Genomic_DNA"/>
</dbReference>
<reference evidence="2 3" key="1">
    <citation type="submission" date="2020-08" db="EMBL/GenBank/DDBJ databases">
        <title>A Genomic Blueprint of the Chicken Gut Microbiome.</title>
        <authorList>
            <person name="Gilroy R."/>
            <person name="Ravi A."/>
            <person name="Getino M."/>
            <person name="Pursley I."/>
            <person name="Horton D.L."/>
            <person name="Alikhan N.-F."/>
            <person name="Baker D."/>
            <person name="Gharbi K."/>
            <person name="Hall N."/>
            <person name="Watson M."/>
            <person name="Adriaenssens E.M."/>
            <person name="Foster-Nyarko E."/>
            <person name="Jarju S."/>
            <person name="Secka A."/>
            <person name="Antonio M."/>
            <person name="Oren A."/>
            <person name="Chaudhuri R."/>
            <person name="La Ragione R.M."/>
            <person name="Hildebrand F."/>
            <person name="Pallen M.J."/>
        </authorList>
    </citation>
    <scope>NUCLEOTIDE SEQUENCE [LARGE SCALE GENOMIC DNA]</scope>
    <source>
        <strain evidence="2 3">Sa1YUN3</strain>
    </source>
</reference>
<accession>A0ABR8VBI9</accession>
<dbReference type="Proteomes" id="UP000616346">
    <property type="component" value="Unassembled WGS sequence"/>
</dbReference>
<organism evidence="2 3">
    <name type="scientific">Phocaeicola faecium</name>
    <dbReference type="NCBI Taxonomy" id="2762213"/>
    <lineage>
        <taxon>Bacteria</taxon>
        <taxon>Pseudomonadati</taxon>
        <taxon>Bacteroidota</taxon>
        <taxon>Bacteroidia</taxon>
        <taxon>Bacteroidales</taxon>
        <taxon>Bacteroidaceae</taxon>
        <taxon>Phocaeicola</taxon>
    </lineage>
</organism>
<evidence type="ECO:0000313" key="3">
    <source>
        <dbReference type="Proteomes" id="UP000616346"/>
    </source>
</evidence>
<keyword evidence="1" id="KW-0732">Signal</keyword>
<proteinExistence type="predicted"/>